<accession>A0A183LLE8</accession>
<sequence>MKLKPKKHWTTGRTALQTFNIPFLRHTDKLKEFKTTLNNRFQAFQDLIKEEETNMADNWKRTEEALTSTCQ</sequence>
<name>A0A183LLE8_9TREM</name>
<evidence type="ECO:0000313" key="1">
    <source>
        <dbReference type="EMBL" id="VDO62412.1"/>
    </source>
</evidence>
<reference evidence="1 2" key="1">
    <citation type="submission" date="2018-11" db="EMBL/GenBank/DDBJ databases">
        <authorList>
            <consortium name="Pathogen Informatics"/>
        </authorList>
    </citation>
    <scope>NUCLEOTIDE SEQUENCE [LARGE SCALE GENOMIC DNA]</scope>
    <source>
        <strain evidence="1 2">Zambia</strain>
    </source>
</reference>
<evidence type="ECO:0000313" key="2">
    <source>
        <dbReference type="Proteomes" id="UP000277204"/>
    </source>
</evidence>
<gene>
    <name evidence="1" type="ORF">SMRZ_LOCUS4623</name>
</gene>
<dbReference type="STRING" id="48269.A0A183LLE8"/>
<protein>
    <submittedName>
        <fullName evidence="1">Uncharacterized protein</fullName>
    </submittedName>
</protein>
<proteinExistence type="predicted"/>
<dbReference type="EMBL" id="UZAI01001481">
    <property type="protein sequence ID" value="VDO62412.1"/>
    <property type="molecule type" value="Genomic_DNA"/>
</dbReference>
<dbReference type="AlphaFoldDB" id="A0A183LLE8"/>
<keyword evidence="2" id="KW-1185">Reference proteome</keyword>
<dbReference type="Proteomes" id="UP000277204">
    <property type="component" value="Unassembled WGS sequence"/>
</dbReference>
<organism evidence="1 2">
    <name type="scientific">Schistosoma margrebowiei</name>
    <dbReference type="NCBI Taxonomy" id="48269"/>
    <lineage>
        <taxon>Eukaryota</taxon>
        <taxon>Metazoa</taxon>
        <taxon>Spiralia</taxon>
        <taxon>Lophotrochozoa</taxon>
        <taxon>Platyhelminthes</taxon>
        <taxon>Trematoda</taxon>
        <taxon>Digenea</taxon>
        <taxon>Strigeidida</taxon>
        <taxon>Schistosomatoidea</taxon>
        <taxon>Schistosomatidae</taxon>
        <taxon>Schistosoma</taxon>
    </lineage>
</organism>